<evidence type="ECO:0000313" key="3">
    <source>
        <dbReference type="Proteomes" id="UP000247233"/>
    </source>
</evidence>
<dbReference type="RefSeq" id="XP_025399350.1">
    <property type="nucleotide sequence ID" value="XM_025541768.1"/>
</dbReference>
<dbReference type="GeneID" id="37064005"/>
<feature type="compositionally biased region" description="Basic and acidic residues" evidence="1">
    <location>
        <begin position="34"/>
        <end position="44"/>
    </location>
</feature>
<feature type="region of interest" description="Disordered" evidence="1">
    <location>
        <begin position="14"/>
        <end position="54"/>
    </location>
</feature>
<feature type="compositionally biased region" description="Pro residues" evidence="1">
    <location>
        <begin position="113"/>
        <end position="122"/>
    </location>
</feature>
<gene>
    <name evidence="2" type="ORF">BO70DRAFT_35204</name>
</gene>
<dbReference type="EMBL" id="MSFL01000012">
    <property type="protein sequence ID" value="PWY82085.1"/>
    <property type="molecule type" value="Genomic_DNA"/>
</dbReference>
<feature type="compositionally biased region" description="Polar residues" evidence="1">
    <location>
        <begin position="45"/>
        <end position="54"/>
    </location>
</feature>
<accession>A0A317W846</accession>
<dbReference type="AlphaFoldDB" id="A0A317W846"/>
<dbReference type="VEuPathDB" id="FungiDB:BO70DRAFT_35204"/>
<evidence type="ECO:0000313" key="2">
    <source>
        <dbReference type="EMBL" id="PWY82085.1"/>
    </source>
</evidence>
<comment type="caution">
    <text evidence="2">The sequence shown here is derived from an EMBL/GenBank/DDBJ whole genome shotgun (WGS) entry which is preliminary data.</text>
</comment>
<proteinExistence type="predicted"/>
<protein>
    <submittedName>
        <fullName evidence="2">Uncharacterized protein</fullName>
    </submittedName>
</protein>
<dbReference type="Proteomes" id="UP000247233">
    <property type="component" value="Unassembled WGS sequence"/>
</dbReference>
<keyword evidence="3" id="KW-1185">Reference proteome</keyword>
<name>A0A317W846_9EURO</name>
<sequence length="199" mass="21025">MACSDDGVLQFSCRQPQPSFAARKPGTPSQALSRHAECSPRSDPARTQSSLLASDSGNVIEIREPWACLTCAPIQFQRAVPDSQTPSPGLPGPRWAPEGSTTRQSRCRGPTRARPPSPPPFPDEGRGTRGSASPLGTTHHRPFPSIPALLTGPSASAGPPDQEARRASIMAGGRCHAPAAHAACTRLSTGRLSWIFFPC</sequence>
<reference evidence="2 3" key="1">
    <citation type="submission" date="2016-12" db="EMBL/GenBank/DDBJ databases">
        <title>The genomes of Aspergillus section Nigri reveals drivers in fungal speciation.</title>
        <authorList>
            <consortium name="DOE Joint Genome Institute"/>
            <person name="Vesth T.C."/>
            <person name="Nybo J."/>
            <person name="Theobald S."/>
            <person name="Brandl J."/>
            <person name="Frisvad J.C."/>
            <person name="Nielsen K.F."/>
            <person name="Lyhne E.K."/>
            <person name="Kogle M.E."/>
            <person name="Kuo A."/>
            <person name="Riley R."/>
            <person name="Clum A."/>
            <person name="Nolan M."/>
            <person name="Lipzen A."/>
            <person name="Salamov A."/>
            <person name="Henrissat B."/>
            <person name="Wiebenga A."/>
            <person name="De Vries R.P."/>
            <person name="Grigoriev I.V."/>
            <person name="Mortensen U.H."/>
            <person name="Andersen M.R."/>
            <person name="Baker S.E."/>
        </authorList>
    </citation>
    <scope>NUCLEOTIDE SEQUENCE [LARGE SCALE GENOMIC DNA]</scope>
    <source>
        <strain evidence="2 3">CBS 117.55</strain>
    </source>
</reference>
<evidence type="ECO:0000256" key="1">
    <source>
        <dbReference type="SAM" id="MobiDB-lite"/>
    </source>
</evidence>
<organism evidence="2 3">
    <name type="scientific">Aspergillus heteromorphus CBS 117.55</name>
    <dbReference type="NCBI Taxonomy" id="1448321"/>
    <lineage>
        <taxon>Eukaryota</taxon>
        <taxon>Fungi</taxon>
        <taxon>Dikarya</taxon>
        <taxon>Ascomycota</taxon>
        <taxon>Pezizomycotina</taxon>
        <taxon>Eurotiomycetes</taxon>
        <taxon>Eurotiomycetidae</taxon>
        <taxon>Eurotiales</taxon>
        <taxon>Aspergillaceae</taxon>
        <taxon>Aspergillus</taxon>
        <taxon>Aspergillus subgen. Circumdati</taxon>
    </lineage>
</organism>
<feature type="region of interest" description="Disordered" evidence="1">
    <location>
        <begin position="79"/>
        <end position="167"/>
    </location>
</feature>